<dbReference type="RefSeq" id="WP_169678255.1">
    <property type="nucleotide sequence ID" value="NZ_JABBNU010000002.1"/>
</dbReference>
<evidence type="ECO:0000313" key="2">
    <source>
        <dbReference type="EMBL" id="NMM47636.1"/>
    </source>
</evidence>
<gene>
    <name evidence="2" type="ORF">HH304_04435</name>
</gene>
<sequence length="304" mass="35919">MKRIKIIKVLKYLLITWISLTLILFVVAIIKYNVDLNGYINQEETGIQAQKNKAAPEQTEVYVVGSMHFETNNFKRDDLYNYINTVSPSIILYESDKQTVNRMVKRIDFLNQFMSAFQNGERVENVVALKYLKNHPKAKVIGYEWEERDRFHFKHNYQKNMGELIGMAHQLIRENALSSEESEMISDYNEVKKKYLNLGNSKTLYDFNNPIADSIINKRQTYVYNIIPEILKSKELSDDLKEFLPVHMNYWDIRNKAMVNNIVNQIKNNPNKRIVVLTGYSHRYYLIDELKKLEEELNFSVKPI</sequence>
<organism evidence="2 3">
    <name type="scientific">Marinigracilibium pacificum</name>
    <dbReference type="NCBI Taxonomy" id="2729599"/>
    <lineage>
        <taxon>Bacteria</taxon>
        <taxon>Pseudomonadati</taxon>
        <taxon>Bacteroidota</taxon>
        <taxon>Cytophagia</taxon>
        <taxon>Cytophagales</taxon>
        <taxon>Flammeovirgaceae</taxon>
        <taxon>Marinigracilibium</taxon>
    </lineage>
</organism>
<keyword evidence="3" id="KW-1185">Reference proteome</keyword>
<evidence type="ECO:0000256" key="1">
    <source>
        <dbReference type="SAM" id="Phobius"/>
    </source>
</evidence>
<keyword evidence="1" id="KW-0812">Transmembrane</keyword>
<dbReference type="EMBL" id="JABBNU010000002">
    <property type="protein sequence ID" value="NMM47636.1"/>
    <property type="molecule type" value="Genomic_DNA"/>
</dbReference>
<comment type="caution">
    <text evidence="2">The sequence shown here is derived from an EMBL/GenBank/DDBJ whole genome shotgun (WGS) entry which is preliminary data.</text>
</comment>
<name>A0A848IVC2_9BACT</name>
<dbReference type="Proteomes" id="UP000559010">
    <property type="component" value="Unassembled WGS sequence"/>
</dbReference>
<keyword evidence="1" id="KW-1133">Transmembrane helix</keyword>
<evidence type="ECO:0000313" key="3">
    <source>
        <dbReference type="Proteomes" id="UP000559010"/>
    </source>
</evidence>
<keyword evidence="1" id="KW-0472">Membrane</keyword>
<reference evidence="2 3" key="1">
    <citation type="submission" date="2020-04" db="EMBL/GenBank/DDBJ databases">
        <title>Flammeovirgaceae bacterium KN852 isolated from deep sea.</title>
        <authorList>
            <person name="Zhang D.-C."/>
        </authorList>
    </citation>
    <scope>NUCLEOTIDE SEQUENCE [LARGE SCALE GENOMIC DNA]</scope>
    <source>
        <strain evidence="2 3">KN852</strain>
    </source>
</reference>
<proteinExistence type="predicted"/>
<dbReference type="AlphaFoldDB" id="A0A848IVC2"/>
<protein>
    <submittedName>
        <fullName evidence="2">Uncharacterized protein</fullName>
    </submittedName>
</protein>
<feature type="transmembrane region" description="Helical" evidence="1">
    <location>
        <begin position="12"/>
        <end position="32"/>
    </location>
</feature>
<accession>A0A848IVC2</accession>